<evidence type="ECO:0000313" key="2">
    <source>
        <dbReference type="EMBL" id="PON37193.1"/>
    </source>
</evidence>
<comment type="caution">
    <text evidence="2">The sequence shown here is derived from an EMBL/GenBank/DDBJ whole genome shotgun (WGS) entry which is preliminary data.</text>
</comment>
<reference evidence="3" key="1">
    <citation type="submission" date="2016-06" db="EMBL/GenBank/DDBJ databases">
        <title>Parallel loss of symbiosis genes in relatives of nitrogen-fixing non-legume Parasponia.</title>
        <authorList>
            <person name="Van Velzen R."/>
            <person name="Holmer R."/>
            <person name="Bu F."/>
            <person name="Rutten L."/>
            <person name="Van Zeijl A."/>
            <person name="Liu W."/>
            <person name="Santuari L."/>
            <person name="Cao Q."/>
            <person name="Sharma T."/>
            <person name="Shen D."/>
            <person name="Roswanjaya Y."/>
            <person name="Wardhani T."/>
            <person name="Kalhor M.S."/>
            <person name="Jansen J."/>
            <person name="Van den Hoogen J."/>
            <person name="Gungor B."/>
            <person name="Hartog M."/>
            <person name="Hontelez J."/>
            <person name="Verver J."/>
            <person name="Yang W.-C."/>
            <person name="Schijlen E."/>
            <person name="Repin R."/>
            <person name="Schilthuizen M."/>
            <person name="Schranz E."/>
            <person name="Heidstra R."/>
            <person name="Miyata K."/>
            <person name="Fedorova E."/>
            <person name="Kohlen W."/>
            <person name="Bisseling T."/>
            <person name="Smit S."/>
            <person name="Geurts R."/>
        </authorList>
    </citation>
    <scope>NUCLEOTIDE SEQUENCE [LARGE SCALE GENOMIC DNA]</scope>
    <source>
        <strain evidence="3">cv. WU1-14</strain>
    </source>
</reference>
<name>A0A2P5AKX1_PARAD</name>
<accession>A0A2P5AKX1</accession>
<feature type="compositionally biased region" description="Basic residues" evidence="1">
    <location>
        <begin position="142"/>
        <end position="157"/>
    </location>
</feature>
<keyword evidence="3" id="KW-1185">Reference proteome</keyword>
<evidence type="ECO:0000256" key="1">
    <source>
        <dbReference type="SAM" id="MobiDB-lite"/>
    </source>
</evidence>
<feature type="region of interest" description="Disordered" evidence="1">
    <location>
        <begin position="141"/>
        <end position="164"/>
    </location>
</feature>
<evidence type="ECO:0000313" key="3">
    <source>
        <dbReference type="Proteomes" id="UP000237105"/>
    </source>
</evidence>
<proteinExistence type="predicted"/>
<gene>
    <name evidence="2" type="ORF">PanWU01x14_322460</name>
</gene>
<dbReference type="EMBL" id="JXTB01000539">
    <property type="protein sequence ID" value="PON37193.1"/>
    <property type="molecule type" value="Genomic_DNA"/>
</dbReference>
<dbReference type="AlphaFoldDB" id="A0A2P5AKX1"/>
<dbReference type="OrthoDB" id="1163500at2759"/>
<protein>
    <submittedName>
        <fullName evidence="2">Uncharacterized protein</fullName>
    </submittedName>
</protein>
<dbReference type="Proteomes" id="UP000237105">
    <property type="component" value="Unassembled WGS sequence"/>
</dbReference>
<organism evidence="2 3">
    <name type="scientific">Parasponia andersonii</name>
    <name type="common">Sponia andersonii</name>
    <dbReference type="NCBI Taxonomy" id="3476"/>
    <lineage>
        <taxon>Eukaryota</taxon>
        <taxon>Viridiplantae</taxon>
        <taxon>Streptophyta</taxon>
        <taxon>Embryophyta</taxon>
        <taxon>Tracheophyta</taxon>
        <taxon>Spermatophyta</taxon>
        <taxon>Magnoliopsida</taxon>
        <taxon>eudicotyledons</taxon>
        <taxon>Gunneridae</taxon>
        <taxon>Pentapetalae</taxon>
        <taxon>rosids</taxon>
        <taxon>fabids</taxon>
        <taxon>Rosales</taxon>
        <taxon>Cannabaceae</taxon>
        <taxon>Parasponia</taxon>
    </lineage>
</organism>
<sequence length="164" mass="18953">MALVHLASYHQQARSYYAKKTLTGSGPYEVIKAFDNGAYVLKELKTKKSLSNTWNAQHLKKSGFLLYGLLLWIAMKNGLPRCQTPRTTHINKNQTAGITSLADDPRKRTKRNELRNKNLPADLKNNRTIGITSRNKILASRPHQKSYYRDHVARRRPEKMYEEK</sequence>